<dbReference type="Proteomes" id="UP000010411">
    <property type="component" value="Unassembled WGS sequence"/>
</dbReference>
<accession>L1L180</accession>
<dbReference type="AlphaFoldDB" id="L1L180"/>
<evidence type="ECO:0000313" key="2">
    <source>
        <dbReference type="EMBL" id="EKX66450.1"/>
    </source>
</evidence>
<name>L1L180_9ACTN</name>
<dbReference type="EMBL" id="AEJC01000217">
    <property type="protein sequence ID" value="EKX66450.1"/>
    <property type="molecule type" value="Genomic_DNA"/>
</dbReference>
<evidence type="ECO:0000313" key="3">
    <source>
        <dbReference type="Proteomes" id="UP000010411"/>
    </source>
</evidence>
<proteinExistence type="predicted"/>
<organism evidence="2 3">
    <name type="scientific">Streptomyces ipomoeae 91-03</name>
    <dbReference type="NCBI Taxonomy" id="698759"/>
    <lineage>
        <taxon>Bacteria</taxon>
        <taxon>Bacillati</taxon>
        <taxon>Actinomycetota</taxon>
        <taxon>Actinomycetes</taxon>
        <taxon>Kitasatosporales</taxon>
        <taxon>Streptomycetaceae</taxon>
        <taxon>Streptomyces</taxon>
    </lineage>
</organism>
<comment type="caution">
    <text evidence="2">The sequence shown here is derived from an EMBL/GenBank/DDBJ whole genome shotgun (WGS) entry which is preliminary data.</text>
</comment>
<dbReference type="PATRIC" id="fig|698759.3.peg.2959"/>
<reference evidence="2 3" key="1">
    <citation type="submission" date="2012-11" db="EMBL/GenBank/DDBJ databases">
        <authorList>
            <person name="Huguet-Tapia J.C."/>
            <person name="Durkin A.S."/>
            <person name="Pettis G.S."/>
            <person name="Badger J.H."/>
        </authorList>
    </citation>
    <scope>NUCLEOTIDE SEQUENCE [LARGE SCALE GENOMIC DNA]</scope>
    <source>
        <strain evidence="2 3">91-03</strain>
    </source>
</reference>
<protein>
    <submittedName>
        <fullName evidence="2">Uncharacterized protein</fullName>
    </submittedName>
</protein>
<evidence type="ECO:0000256" key="1">
    <source>
        <dbReference type="SAM" id="MobiDB-lite"/>
    </source>
</evidence>
<keyword evidence="3" id="KW-1185">Reference proteome</keyword>
<feature type="region of interest" description="Disordered" evidence="1">
    <location>
        <begin position="1"/>
        <end position="55"/>
    </location>
</feature>
<sequence>MRVRRPADALGRSRHRQMQGAPHRADGPGHPTRPATPTTPLGAGHSDIVPREGAG</sequence>
<gene>
    <name evidence="2" type="ORF">STRIP9103_04227</name>
</gene>